<evidence type="ECO:0000313" key="2">
    <source>
        <dbReference type="Proteomes" id="UP000190230"/>
    </source>
</evidence>
<organism evidence="1 2">
    <name type="scientific">Salegentibacter holothuriorum</name>
    <dbReference type="NCBI Taxonomy" id="241145"/>
    <lineage>
        <taxon>Bacteria</taxon>
        <taxon>Pseudomonadati</taxon>
        <taxon>Bacteroidota</taxon>
        <taxon>Flavobacteriia</taxon>
        <taxon>Flavobacteriales</taxon>
        <taxon>Flavobacteriaceae</taxon>
        <taxon>Salegentibacter</taxon>
    </lineage>
</organism>
<dbReference type="OrthoDB" id="9814490at2"/>
<dbReference type="Proteomes" id="UP000190230">
    <property type="component" value="Unassembled WGS sequence"/>
</dbReference>
<keyword evidence="2" id="KW-1185">Reference proteome</keyword>
<name>A0A1T5CKU9_9FLAO</name>
<dbReference type="RefSeq" id="WP_079720878.1">
    <property type="nucleotide sequence ID" value="NZ_FUYY01000003.1"/>
</dbReference>
<gene>
    <name evidence="1" type="ORF">SAMN05660776_2012</name>
</gene>
<dbReference type="AlphaFoldDB" id="A0A1T5CKU9"/>
<protein>
    <submittedName>
        <fullName evidence="1">Uncharacterized protein</fullName>
    </submittedName>
</protein>
<proteinExistence type="predicted"/>
<evidence type="ECO:0000313" key="1">
    <source>
        <dbReference type="EMBL" id="SKB60112.1"/>
    </source>
</evidence>
<dbReference type="STRING" id="241145.SAMN05660776_2012"/>
<reference evidence="2" key="1">
    <citation type="submission" date="2017-02" db="EMBL/GenBank/DDBJ databases">
        <authorList>
            <person name="Varghese N."/>
            <person name="Submissions S."/>
        </authorList>
    </citation>
    <scope>NUCLEOTIDE SEQUENCE [LARGE SCALE GENOMIC DNA]</scope>
    <source>
        <strain evidence="2">DSM 23405</strain>
    </source>
</reference>
<sequence length="107" mass="12878">MIGVISSEKWNSFSRVEKCTWYWIYVNTYIEKELNKLRVETIKLEQLNAVMNKNIKEKFGVESEFKFSNIIANRSSSYFQKNTEYEQVAQALLKIESHFNIRYYKND</sequence>
<dbReference type="EMBL" id="FUYY01000003">
    <property type="protein sequence ID" value="SKB60112.1"/>
    <property type="molecule type" value="Genomic_DNA"/>
</dbReference>
<accession>A0A1T5CKU9</accession>